<organism evidence="2 3">
    <name type="scientific">Zophobas morio</name>
    <dbReference type="NCBI Taxonomy" id="2755281"/>
    <lineage>
        <taxon>Eukaryota</taxon>
        <taxon>Metazoa</taxon>
        <taxon>Ecdysozoa</taxon>
        <taxon>Arthropoda</taxon>
        <taxon>Hexapoda</taxon>
        <taxon>Insecta</taxon>
        <taxon>Pterygota</taxon>
        <taxon>Neoptera</taxon>
        <taxon>Endopterygota</taxon>
        <taxon>Coleoptera</taxon>
        <taxon>Polyphaga</taxon>
        <taxon>Cucujiformia</taxon>
        <taxon>Tenebrionidae</taxon>
        <taxon>Zophobas</taxon>
    </lineage>
</organism>
<dbReference type="GO" id="GO:0019991">
    <property type="term" value="P:septate junction assembly"/>
    <property type="evidence" value="ECO:0007669"/>
    <property type="project" value="InterPro"/>
</dbReference>
<sequence>MAEVTITQSTGEDDQLNRSNREALLRFFSVDSNINMACNISTSSPPTYNFYSKDFVLKITQLATGIICVAFYTKGVTISAETLPYVCFPHVVFGSYIIITSVIIMSYIFGQIMPDVVTRAFLSIGMILYFISATISITVWSSKKSLTPDMDIPQALLLAQAILSYANSLLYGLDLFFNIKKAVNFEV</sequence>
<evidence type="ECO:0008006" key="4">
    <source>
        <dbReference type="Google" id="ProtNLM"/>
    </source>
</evidence>
<feature type="transmembrane region" description="Helical" evidence="1">
    <location>
        <begin position="85"/>
        <end position="108"/>
    </location>
</feature>
<keyword evidence="1" id="KW-0812">Transmembrane</keyword>
<proteinExistence type="predicted"/>
<dbReference type="PANTHER" id="PTHR36692:SF2">
    <property type="entry name" value="GEO12064P1"/>
    <property type="match status" value="1"/>
</dbReference>
<accession>A0AA38HX80</accession>
<gene>
    <name evidence="2" type="ORF">Zmor_023575</name>
</gene>
<dbReference type="GO" id="GO:0005886">
    <property type="term" value="C:plasma membrane"/>
    <property type="evidence" value="ECO:0007669"/>
    <property type="project" value="TreeGrafter"/>
</dbReference>
<dbReference type="AlphaFoldDB" id="A0AA38HX80"/>
<keyword evidence="1" id="KW-1133">Transmembrane helix</keyword>
<dbReference type="Proteomes" id="UP001168821">
    <property type="component" value="Unassembled WGS sequence"/>
</dbReference>
<name>A0AA38HX80_9CUCU</name>
<dbReference type="InterPro" id="IPR038976">
    <property type="entry name" value="Ssk"/>
</dbReference>
<keyword evidence="1" id="KW-0472">Membrane</keyword>
<reference evidence="2" key="1">
    <citation type="journal article" date="2023" name="G3 (Bethesda)">
        <title>Whole genome assemblies of Zophobas morio and Tenebrio molitor.</title>
        <authorList>
            <person name="Kaur S."/>
            <person name="Stinson S.A."/>
            <person name="diCenzo G.C."/>
        </authorList>
    </citation>
    <scope>NUCLEOTIDE SEQUENCE</scope>
    <source>
        <strain evidence="2">QUZm001</strain>
    </source>
</reference>
<keyword evidence="3" id="KW-1185">Reference proteome</keyword>
<feature type="transmembrane region" description="Helical" evidence="1">
    <location>
        <begin position="120"/>
        <end position="140"/>
    </location>
</feature>
<feature type="transmembrane region" description="Helical" evidence="1">
    <location>
        <begin position="152"/>
        <end position="173"/>
    </location>
</feature>
<protein>
    <recommendedName>
        <fullName evidence="4">MARVEL domain-containing protein</fullName>
    </recommendedName>
</protein>
<evidence type="ECO:0000256" key="1">
    <source>
        <dbReference type="SAM" id="Phobius"/>
    </source>
</evidence>
<dbReference type="EMBL" id="JALNTZ010000007">
    <property type="protein sequence ID" value="KAJ3645958.1"/>
    <property type="molecule type" value="Genomic_DNA"/>
</dbReference>
<evidence type="ECO:0000313" key="2">
    <source>
        <dbReference type="EMBL" id="KAJ3645958.1"/>
    </source>
</evidence>
<dbReference type="PANTHER" id="PTHR36692">
    <property type="entry name" value="PROTEIN SNAKESKIN"/>
    <property type="match status" value="1"/>
</dbReference>
<evidence type="ECO:0000313" key="3">
    <source>
        <dbReference type="Proteomes" id="UP001168821"/>
    </source>
</evidence>
<comment type="caution">
    <text evidence="2">The sequence shown here is derived from an EMBL/GenBank/DDBJ whole genome shotgun (WGS) entry which is preliminary data.</text>
</comment>
<feature type="transmembrane region" description="Helical" evidence="1">
    <location>
        <begin position="55"/>
        <end position="73"/>
    </location>
</feature>